<gene>
    <name evidence="2" type="ORF">HMPREF1250_0550</name>
</gene>
<protein>
    <submittedName>
        <fullName evidence="2">QueT transporter</fullName>
    </submittedName>
</protein>
<dbReference type="EMBL" id="AWXA01000006">
    <property type="protein sequence ID" value="ERT62278.1"/>
    <property type="molecule type" value="Genomic_DNA"/>
</dbReference>
<reference evidence="2 3" key="1">
    <citation type="submission" date="2013-09" db="EMBL/GenBank/DDBJ databases">
        <authorList>
            <person name="Durkin A.S."/>
            <person name="Haft D.R."/>
            <person name="McCorrison J."/>
            <person name="Torralba M."/>
            <person name="Gillis M."/>
            <person name="Haft D.H."/>
            <person name="Methe B."/>
            <person name="Sutton G."/>
            <person name="Nelson K.E."/>
        </authorList>
    </citation>
    <scope>NUCLEOTIDE SEQUENCE [LARGE SCALE GENOMIC DNA]</scope>
    <source>
        <strain evidence="2 3">BV3C16-1</strain>
    </source>
</reference>
<keyword evidence="3" id="KW-1185">Reference proteome</keyword>
<keyword evidence="1" id="KW-0472">Membrane</keyword>
<feature type="transmembrane region" description="Helical" evidence="1">
    <location>
        <begin position="7"/>
        <end position="30"/>
    </location>
</feature>
<dbReference type="RefSeq" id="WP_023052736.1">
    <property type="nucleotide sequence ID" value="NZ_AWXA01000006.1"/>
</dbReference>
<evidence type="ECO:0000256" key="1">
    <source>
        <dbReference type="SAM" id="Phobius"/>
    </source>
</evidence>
<sequence>MSNLRILMVNAVIAAIYAILTIVLAPVSYGPVQIRFSEFMTLFAFSDRKWIPGLVAGCFLANMGSPFGLPDMLVGTTATFLATVVMSRCAHLFVASLAPVFFNGVLIALELAYLTEIPEEISLWAMMAYIGAGEFLSVSVSGILIYKGLLKNKGFARYFQKA</sequence>
<dbReference type="eggNOG" id="COG4708">
    <property type="taxonomic scope" value="Bacteria"/>
</dbReference>
<keyword evidence="1" id="KW-0812">Transmembrane</keyword>
<organism evidence="2 3">
    <name type="scientific">Megasphaera vaginalis</name>
    <name type="common">ex Srinivasan et al. 2021</name>
    <dbReference type="NCBI Taxonomy" id="1111454"/>
    <lineage>
        <taxon>Bacteria</taxon>
        <taxon>Bacillati</taxon>
        <taxon>Bacillota</taxon>
        <taxon>Negativicutes</taxon>
        <taxon>Veillonellales</taxon>
        <taxon>Veillonellaceae</taxon>
        <taxon>Megasphaera</taxon>
    </lineage>
</organism>
<evidence type="ECO:0000313" key="3">
    <source>
        <dbReference type="Proteomes" id="UP000017090"/>
    </source>
</evidence>
<name>U7UUY7_9FIRM</name>
<dbReference type="STRING" id="1111454.HMPREF1250_0550"/>
<dbReference type="PANTHER" id="PTHR40044">
    <property type="entry name" value="INTEGRAL MEMBRANE PROTEIN-RELATED"/>
    <property type="match status" value="1"/>
</dbReference>
<dbReference type="Pfam" id="PF06177">
    <property type="entry name" value="QueT"/>
    <property type="match status" value="1"/>
</dbReference>
<accession>U7UUY7</accession>
<dbReference type="PANTHER" id="PTHR40044:SF1">
    <property type="entry name" value="INTEGRAL MEMBRANE PROTEIN"/>
    <property type="match status" value="1"/>
</dbReference>
<dbReference type="AlphaFoldDB" id="U7UUY7"/>
<evidence type="ECO:0000313" key="2">
    <source>
        <dbReference type="EMBL" id="ERT62278.1"/>
    </source>
</evidence>
<keyword evidence="1" id="KW-1133">Transmembrane helix</keyword>
<feature type="transmembrane region" description="Helical" evidence="1">
    <location>
        <begin position="90"/>
        <end position="109"/>
    </location>
</feature>
<dbReference type="InterPro" id="IPR010387">
    <property type="entry name" value="QueT"/>
</dbReference>
<dbReference type="PATRIC" id="fig|1111454.3.peg.215"/>
<comment type="caution">
    <text evidence="2">The sequence shown here is derived from an EMBL/GenBank/DDBJ whole genome shotgun (WGS) entry which is preliminary data.</text>
</comment>
<dbReference type="PIRSF" id="PIRSF031501">
    <property type="entry name" value="QueT"/>
    <property type="match status" value="1"/>
</dbReference>
<feature type="transmembrane region" description="Helical" evidence="1">
    <location>
        <begin position="121"/>
        <end position="146"/>
    </location>
</feature>
<dbReference type="Proteomes" id="UP000017090">
    <property type="component" value="Unassembled WGS sequence"/>
</dbReference>
<dbReference type="OrthoDB" id="9786793at2"/>
<proteinExistence type="predicted"/>